<keyword evidence="1" id="KW-1133">Transmembrane helix</keyword>
<dbReference type="EMBL" id="MFLL01000015">
    <property type="protein sequence ID" value="OGG69246.1"/>
    <property type="molecule type" value="Genomic_DNA"/>
</dbReference>
<name>A0A1F6E6H7_9BACT</name>
<protein>
    <submittedName>
        <fullName evidence="2">Uncharacterized protein</fullName>
    </submittedName>
</protein>
<sequence length="157" mass="17657">MTLEAQERSESTMSSHGKISSREGVVTNIVVTLLGLSTVATLVGMTGWIVTHKYFSSEVRYVVHCVIERHVTVKKLDGAPRVSAHEQCDALRLLGKSSIDYYSNGWREVFPELIPIGTKFEYDFVFKESRFLITISEPLRAENFRLVPNGIKPSGHE</sequence>
<accession>A0A1F6E6H7</accession>
<comment type="caution">
    <text evidence="2">The sequence shown here is derived from an EMBL/GenBank/DDBJ whole genome shotgun (WGS) entry which is preliminary data.</text>
</comment>
<dbReference type="Proteomes" id="UP000176914">
    <property type="component" value="Unassembled WGS sequence"/>
</dbReference>
<keyword evidence="1" id="KW-0812">Transmembrane</keyword>
<evidence type="ECO:0000313" key="3">
    <source>
        <dbReference type="Proteomes" id="UP000176914"/>
    </source>
</evidence>
<dbReference type="AlphaFoldDB" id="A0A1F6E6H7"/>
<keyword evidence="1" id="KW-0472">Membrane</keyword>
<feature type="transmembrane region" description="Helical" evidence="1">
    <location>
        <begin position="29"/>
        <end position="50"/>
    </location>
</feature>
<evidence type="ECO:0000256" key="1">
    <source>
        <dbReference type="SAM" id="Phobius"/>
    </source>
</evidence>
<evidence type="ECO:0000313" key="2">
    <source>
        <dbReference type="EMBL" id="OGG69246.1"/>
    </source>
</evidence>
<reference evidence="2 3" key="1">
    <citation type="journal article" date="2016" name="Nat. Commun.">
        <title>Thousands of microbial genomes shed light on interconnected biogeochemical processes in an aquifer system.</title>
        <authorList>
            <person name="Anantharaman K."/>
            <person name="Brown C.T."/>
            <person name="Hug L.A."/>
            <person name="Sharon I."/>
            <person name="Castelle C.J."/>
            <person name="Probst A.J."/>
            <person name="Thomas B.C."/>
            <person name="Singh A."/>
            <person name="Wilkins M.J."/>
            <person name="Karaoz U."/>
            <person name="Brodie E.L."/>
            <person name="Williams K.H."/>
            <person name="Hubbard S.S."/>
            <person name="Banfield J.F."/>
        </authorList>
    </citation>
    <scope>NUCLEOTIDE SEQUENCE [LARGE SCALE GENOMIC DNA]</scope>
</reference>
<organism evidence="2 3">
    <name type="scientific">Candidatus Kaiserbacteria bacterium RIFCSPHIGHO2_02_FULL_55_25</name>
    <dbReference type="NCBI Taxonomy" id="1798498"/>
    <lineage>
        <taxon>Bacteria</taxon>
        <taxon>Candidatus Kaiseribacteriota</taxon>
    </lineage>
</organism>
<gene>
    <name evidence="2" type="ORF">A3C20_03070</name>
</gene>
<proteinExistence type="predicted"/>